<dbReference type="Proteomes" id="UP001566204">
    <property type="component" value="Unassembled WGS sequence"/>
</dbReference>
<dbReference type="PANTHER" id="PTHR43280">
    <property type="entry name" value="ARAC-FAMILY TRANSCRIPTIONAL REGULATOR"/>
    <property type="match status" value="1"/>
</dbReference>
<gene>
    <name evidence="5" type="ORF">ABTW24_06830</name>
</gene>
<dbReference type="PANTHER" id="PTHR43280:SF2">
    <property type="entry name" value="HTH-TYPE TRANSCRIPTIONAL REGULATOR EXSA"/>
    <property type="match status" value="1"/>
</dbReference>
<dbReference type="PROSITE" id="PS01124">
    <property type="entry name" value="HTH_ARAC_FAMILY_2"/>
    <property type="match status" value="1"/>
</dbReference>
<dbReference type="PRINTS" id="PR00032">
    <property type="entry name" value="HTHARAC"/>
</dbReference>
<evidence type="ECO:0000256" key="1">
    <source>
        <dbReference type="ARBA" id="ARBA00023015"/>
    </source>
</evidence>
<dbReference type="RefSeq" id="WP_324759949.1">
    <property type="nucleotide sequence ID" value="NZ_CP141191.1"/>
</dbReference>
<evidence type="ECO:0000313" key="6">
    <source>
        <dbReference type="Proteomes" id="UP001566204"/>
    </source>
</evidence>
<dbReference type="InterPro" id="IPR009057">
    <property type="entry name" value="Homeodomain-like_sf"/>
</dbReference>
<proteinExistence type="predicted"/>
<dbReference type="InterPro" id="IPR018060">
    <property type="entry name" value="HTH_AraC"/>
</dbReference>
<dbReference type="Pfam" id="PF12833">
    <property type="entry name" value="HTH_18"/>
    <property type="match status" value="1"/>
</dbReference>
<dbReference type="Gene3D" id="1.10.10.60">
    <property type="entry name" value="Homeodomain-like"/>
    <property type="match status" value="1"/>
</dbReference>
<dbReference type="SMART" id="SM00342">
    <property type="entry name" value="HTH_ARAC"/>
    <property type="match status" value="1"/>
</dbReference>
<accession>A0ABV4H9Y7</accession>
<evidence type="ECO:0000259" key="4">
    <source>
        <dbReference type="PROSITE" id="PS01124"/>
    </source>
</evidence>
<evidence type="ECO:0000256" key="2">
    <source>
        <dbReference type="ARBA" id="ARBA00023125"/>
    </source>
</evidence>
<feature type="domain" description="HTH araC/xylS-type" evidence="4">
    <location>
        <begin position="226"/>
        <end position="326"/>
    </location>
</feature>
<dbReference type="InterPro" id="IPR020449">
    <property type="entry name" value="Tscrpt_reg_AraC-type_HTH"/>
</dbReference>
<name>A0ABV4H9Y7_9SPHI</name>
<organism evidence="5 6">
    <name type="scientific">Sphingobacterium thalpophilum</name>
    <dbReference type="NCBI Taxonomy" id="259"/>
    <lineage>
        <taxon>Bacteria</taxon>
        <taxon>Pseudomonadati</taxon>
        <taxon>Bacteroidota</taxon>
        <taxon>Sphingobacteriia</taxon>
        <taxon>Sphingobacteriales</taxon>
        <taxon>Sphingobacteriaceae</taxon>
        <taxon>Sphingobacterium</taxon>
    </lineage>
</organism>
<dbReference type="SUPFAM" id="SSF46689">
    <property type="entry name" value="Homeodomain-like"/>
    <property type="match status" value="1"/>
</dbReference>
<dbReference type="EMBL" id="JBEOQB010000002">
    <property type="protein sequence ID" value="MEZ0451303.1"/>
    <property type="molecule type" value="Genomic_DNA"/>
</dbReference>
<sequence>MNRPIKFNLGGLGVYTTKNFLPENVTYTIPFAEYQHHEFENASMVLQWYRNYLFCIELIEFNTETQRTINYEVLEASLFIFFMLDGETIFRTLDGNILNRPVSGAYYATFNDANVYEAIFEPGKNILLYISLRKEWILREKSSLPKLSKFVSSSLKNGNSVLYMEKLFMSHSLAKSLVRIWHLPLLRGTDLESHLLPMIKEILKIYDKAQDYRIHLSGMSNEEKVHEIRAYLKSGYLLPNITNINALCKRYYITERTLRRVFYKAEKRTIIEFVVDLRLDYAGTLLYQKGLSVKQISELCGFTSSNYFCRLFKKKYGITPKDYRTITSGM</sequence>
<keyword evidence="1" id="KW-0805">Transcription regulation</keyword>
<evidence type="ECO:0000313" key="5">
    <source>
        <dbReference type="EMBL" id="MEZ0451303.1"/>
    </source>
</evidence>
<comment type="caution">
    <text evidence="5">The sequence shown here is derived from an EMBL/GenBank/DDBJ whole genome shotgun (WGS) entry which is preliminary data.</text>
</comment>
<protein>
    <submittedName>
        <fullName evidence="5">Helix-turn-helix domain-containing protein</fullName>
    </submittedName>
</protein>
<reference evidence="5 6" key="1">
    <citation type="submission" date="2024-06" db="EMBL/GenBank/DDBJ databases">
        <title>Soil Sphingobacterium thalpophilum.</title>
        <authorList>
            <person name="Yang J."/>
            <person name="Li J."/>
        </authorList>
    </citation>
    <scope>NUCLEOTIDE SEQUENCE [LARGE SCALE GENOMIC DNA]</scope>
    <source>
        <strain evidence="5 6">22g91tb</strain>
    </source>
</reference>
<keyword evidence="6" id="KW-1185">Reference proteome</keyword>
<keyword evidence="3" id="KW-0804">Transcription</keyword>
<keyword evidence="2" id="KW-0238">DNA-binding</keyword>
<evidence type="ECO:0000256" key="3">
    <source>
        <dbReference type="ARBA" id="ARBA00023163"/>
    </source>
</evidence>